<dbReference type="InterPro" id="IPR017019">
    <property type="entry name" value="DNA_replication_prd_bac"/>
</dbReference>
<accession>A0A078KRN3</accession>
<dbReference type="PANTHER" id="PTHR37293">
    <property type="entry name" value="PHAGE REPLICATION PROTEIN-RELATED"/>
    <property type="match status" value="1"/>
</dbReference>
<name>A0A078KRN3_9FIRM</name>
<protein>
    <submittedName>
        <fullName evidence="3">Primosome subunit DnaD</fullName>
    </submittedName>
</protein>
<dbReference type="NCBIfam" id="TIGR01446">
    <property type="entry name" value="DnaD_dom"/>
    <property type="match status" value="2"/>
</dbReference>
<dbReference type="PIRSF" id="PIRSF033722">
    <property type="entry name" value="DnaD_CA_C3587_prd"/>
    <property type="match status" value="1"/>
</dbReference>
<feature type="domain" description="DnaB/C C-terminal" evidence="2">
    <location>
        <begin position="137"/>
        <end position="205"/>
    </location>
</feature>
<dbReference type="SUPFAM" id="SSF158499">
    <property type="entry name" value="DnaD domain-like"/>
    <property type="match status" value="2"/>
</dbReference>
<dbReference type="AlphaFoldDB" id="A0A078KRN3"/>
<evidence type="ECO:0000313" key="3">
    <source>
        <dbReference type="EMBL" id="CDZ23810.1"/>
    </source>
</evidence>
<dbReference type="InterPro" id="IPR034829">
    <property type="entry name" value="DnaD-like_sf"/>
</dbReference>
<proteinExistence type="inferred from homology"/>
<dbReference type="Proteomes" id="UP000032431">
    <property type="component" value="Chromosome I"/>
</dbReference>
<evidence type="ECO:0000259" key="2">
    <source>
        <dbReference type="Pfam" id="PF07261"/>
    </source>
</evidence>
<dbReference type="HOGENOM" id="CLU_050990_0_0_9"/>
<dbReference type="InterPro" id="IPR006343">
    <property type="entry name" value="DnaB/C_C"/>
</dbReference>
<dbReference type="PATRIC" id="fig|29343.3.peg.713"/>
<comment type="similarity">
    <text evidence="1">Belongs to the DnaB/DnaD family.</text>
</comment>
<dbReference type="Gene3D" id="1.10.10.630">
    <property type="entry name" value="DnaD domain-like"/>
    <property type="match status" value="2"/>
</dbReference>
<dbReference type="KEGG" id="ccel:CCDG5_0681"/>
<dbReference type="OrthoDB" id="1652900at2"/>
<organism evidence="3 4">
    <name type="scientific">[Clostridium] cellulosi</name>
    <dbReference type="NCBI Taxonomy" id="29343"/>
    <lineage>
        <taxon>Bacteria</taxon>
        <taxon>Bacillati</taxon>
        <taxon>Bacillota</taxon>
        <taxon>Clostridia</taxon>
        <taxon>Eubacteriales</taxon>
        <taxon>Oscillospiraceae</taxon>
        <taxon>Oscillospiraceae incertae sedis</taxon>
    </lineage>
</organism>
<dbReference type="Pfam" id="PF07261">
    <property type="entry name" value="DnaB_2"/>
    <property type="match status" value="2"/>
</dbReference>
<sequence>MKLKLKINCFNGVMALPAEAVDKYINEASHSDLKVLLYVFRNSTGTLDTSEICAALKITEDQLEKSLLFWEKAGLIKVDGNLQKDKKQDKQVSESGKAREQTAAHRIIDMPTQYGQEEIAKKSQENAEIKFLLEAVPHQLGRLLSPSECSTLVYLYEGAGLPADVIIMLVGYCASFGKGNMRYIEKMAISWAEEGIDTHEKAENKIKELEERRGYEGQVRSIMGITDRALTPTERQHISRWCSWKMPIDLVKLAYDIGVTRTGKLSFSYINSILNAWHEKGFTTVEQARNENKKSRAVDDKTPSYDIDEYVRLSMKSLHDE</sequence>
<evidence type="ECO:0000256" key="1">
    <source>
        <dbReference type="ARBA" id="ARBA00093462"/>
    </source>
</evidence>
<keyword evidence="4" id="KW-1185">Reference proteome</keyword>
<reference evidence="4" key="1">
    <citation type="submission" date="2014-07" db="EMBL/GenBank/DDBJ databases">
        <authorList>
            <person name="Wibberg D."/>
        </authorList>
    </citation>
    <scope>NUCLEOTIDE SEQUENCE [LARGE SCALE GENOMIC DNA]</scope>
    <source>
        <strain evidence="4">DG5</strain>
    </source>
</reference>
<dbReference type="InterPro" id="IPR053162">
    <property type="entry name" value="DnaD"/>
</dbReference>
<evidence type="ECO:0000313" key="4">
    <source>
        <dbReference type="Proteomes" id="UP000032431"/>
    </source>
</evidence>
<dbReference type="PANTHER" id="PTHR37293:SF5">
    <property type="entry name" value="DNA REPLICATION PROTEIN"/>
    <property type="match status" value="1"/>
</dbReference>
<gene>
    <name evidence="3" type="ORF">CCDG5_0681</name>
</gene>
<feature type="domain" description="DnaB/C C-terminal" evidence="2">
    <location>
        <begin position="226"/>
        <end position="291"/>
    </location>
</feature>
<dbReference type="STRING" id="29343.CCDG5_0681"/>
<dbReference type="EMBL" id="LM995447">
    <property type="protein sequence ID" value="CDZ23810.1"/>
    <property type="molecule type" value="Genomic_DNA"/>
</dbReference>